<comment type="caution">
    <text evidence="1">The sequence shown here is derived from an EMBL/GenBank/DDBJ whole genome shotgun (WGS) entry which is preliminary data.</text>
</comment>
<organism evidence="1 2">
    <name type="scientific">Pseudomonas fluorescens</name>
    <dbReference type="NCBI Taxonomy" id="294"/>
    <lineage>
        <taxon>Bacteria</taxon>
        <taxon>Pseudomonadati</taxon>
        <taxon>Pseudomonadota</taxon>
        <taxon>Gammaproteobacteria</taxon>
        <taxon>Pseudomonadales</taxon>
        <taxon>Pseudomonadaceae</taxon>
        <taxon>Pseudomonas</taxon>
    </lineage>
</organism>
<dbReference type="PATRIC" id="fig|294.162.peg.2358"/>
<proteinExistence type="predicted"/>
<protein>
    <submittedName>
        <fullName evidence="1">Uncharacterized protein</fullName>
    </submittedName>
</protein>
<accession>A0A0P8X2R5</accession>
<evidence type="ECO:0000313" key="2">
    <source>
        <dbReference type="Proteomes" id="UP000050349"/>
    </source>
</evidence>
<evidence type="ECO:0000313" key="1">
    <source>
        <dbReference type="EMBL" id="KPU59995.1"/>
    </source>
</evidence>
<dbReference type="AlphaFoldDB" id="A0A0P8X2R5"/>
<reference evidence="1 2" key="1">
    <citation type="submission" date="2015-09" db="EMBL/GenBank/DDBJ databases">
        <authorList>
            <person name="Jackson K.R."/>
            <person name="Lunt B.L."/>
            <person name="Fisher J.N.B."/>
            <person name="Gardner A.V."/>
            <person name="Bailey M.E."/>
            <person name="Deus L.M."/>
            <person name="Earl A.S."/>
            <person name="Gibby P.D."/>
            <person name="Hartmann K.A."/>
            <person name="Liu J.E."/>
            <person name="Manci A.M."/>
            <person name="Nielsen D.A."/>
            <person name="Solomon M.B."/>
            <person name="Breakwell D.P."/>
            <person name="Burnett S.H."/>
            <person name="Grose J.H."/>
        </authorList>
    </citation>
    <scope>NUCLEOTIDE SEQUENCE [LARGE SCALE GENOMIC DNA]</scope>
    <source>
        <strain evidence="1 2">S613</strain>
    </source>
</reference>
<gene>
    <name evidence="1" type="ORF">AN403_4352</name>
</gene>
<name>A0A0P8X2R5_PSEFL</name>
<sequence length="219" mass="23723">MPAMVVNDNARELDKHGAFESIASKLAPTVPRECVKNLFLPSGIGYLRRRQWHMRIIPGKPIGLAGFLRHAFAGVGIRAHDRPIRPVGAGLPAMVVNDNARELDKHGAFESIASKPAPTIPPGMREEPFLPSGIGYLRRCRWHMRIIPDKPIGLAGFLRQAFAGVGIRAHDRPVRPVGAGLPAMVVNDNARELDKHGAFESIASNRASTGRSCNSPGNA</sequence>
<dbReference type="Proteomes" id="UP000050349">
    <property type="component" value="Unassembled WGS sequence"/>
</dbReference>
<dbReference type="EMBL" id="LJXB01000072">
    <property type="protein sequence ID" value="KPU59995.1"/>
    <property type="molecule type" value="Genomic_DNA"/>
</dbReference>